<evidence type="ECO:0000313" key="8">
    <source>
        <dbReference type="Proteomes" id="UP000230750"/>
    </source>
</evidence>
<evidence type="ECO:0000259" key="5">
    <source>
        <dbReference type="PROSITE" id="PS50290"/>
    </source>
</evidence>
<dbReference type="GO" id="GO:0004674">
    <property type="term" value="F:protein serine/threonine kinase activity"/>
    <property type="evidence" value="ECO:0007669"/>
    <property type="project" value="UniProtKB-KW"/>
</dbReference>
<feature type="domain" description="FATC" evidence="6">
    <location>
        <begin position="89"/>
        <end position="121"/>
    </location>
</feature>
<dbReference type="OrthoDB" id="381190at2759"/>
<dbReference type="EMBL" id="MRZV01000213">
    <property type="protein sequence ID" value="PIK55505.1"/>
    <property type="molecule type" value="Genomic_DNA"/>
</dbReference>
<evidence type="ECO:0000256" key="1">
    <source>
        <dbReference type="ARBA" id="ARBA00004123"/>
    </source>
</evidence>
<dbReference type="GO" id="GO:0000077">
    <property type="term" value="P:DNA damage checkpoint signaling"/>
    <property type="evidence" value="ECO:0007669"/>
    <property type="project" value="TreeGrafter"/>
</dbReference>
<reference evidence="7" key="1">
    <citation type="journal article" date="2017" name="PLoS Biol.">
        <title>The sea cucumber genome provides insights into morphological evolution and visceral regeneration.</title>
        <authorList>
            <person name="Zhang X."/>
            <person name="Sun L."/>
            <person name="Yuan J."/>
            <person name="Sun Y."/>
            <person name="Gao Y."/>
            <person name="Zhang L."/>
            <person name="Li S."/>
            <person name="Dai H."/>
            <person name="Hamel J.F."/>
            <person name="Liu C."/>
            <person name="Yu Y."/>
            <person name="Liu S."/>
            <person name="Lin W."/>
            <person name="Guo K."/>
            <person name="Jin S."/>
            <person name="Xu P."/>
            <person name="Storey K.B."/>
            <person name="Huan P."/>
            <person name="Zhang T."/>
            <person name="Zhou Y."/>
            <person name="Zhang J."/>
            <person name="Lin C."/>
            <person name="Li X."/>
            <person name="Xing L."/>
            <person name="Huo D."/>
            <person name="Sun M."/>
            <person name="Wang L."/>
            <person name="Mercier A."/>
            <person name="Li F."/>
            <person name="Yang H."/>
            <person name="Xiang J."/>
        </authorList>
    </citation>
    <scope>NUCLEOTIDE SEQUENCE [LARGE SCALE GENOMIC DNA]</scope>
    <source>
        <strain evidence="7">Shaxun</strain>
        <tissue evidence="7">Muscle</tissue>
    </source>
</reference>
<dbReference type="PANTHER" id="PTHR11139">
    <property type="entry name" value="ATAXIA TELANGIECTASIA MUTATED ATM -RELATED"/>
    <property type="match status" value="1"/>
</dbReference>
<dbReference type="InterPro" id="IPR000403">
    <property type="entry name" value="PI3/4_kinase_cat_dom"/>
</dbReference>
<dbReference type="STRING" id="307972.A0A2G8L5N3"/>
<dbReference type="InterPro" id="IPR003152">
    <property type="entry name" value="FATC_dom"/>
</dbReference>
<organism evidence="7 8">
    <name type="scientific">Stichopus japonicus</name>
    <name type="common">Sea cucumber</name>
    <dbReference type="NCBI Taxonomy" id="307972"/>
    <lineage>
        <taxon>Eukaryota</taxon>
        <taxon>Metazoa</taxon>
        <taxon>Echinodermata</taxon>
        <taxon>Eleutherozoa</taxon>
        <taxon>Echinozoa</taxon>
        <taxon>Holothuroidea</taxon>
        <taxon>Aspidochirotacea</taxon>
        <taxon>Aspidochirotida</taxon>
        <taxon>Stichopodidae</taxon>
        <taxon>Apostichopus</taxon>
    </lineage>
</organism>
<dbReference type="InterPro" id="IPR050517">
    <property type="entry name" value="DDR_Repair_Kinase"/>
</dbReference>
<keyword evidence="7" id="KW-0418">Kinase</keyword>
<keyword evidence="2" id="KW-0723">Serine/threonine-protein kinase</keyword>
<dbReference type="AlphaFoldDB" id="A0A2G8L5N3"/>
<keyword evidence="4" id="KW-0539">Nucleus</keyword>
<evidence type="ECO:0000256" key="3">
    <source>
        <dbReference type="ARBA" id="ARBA00022763"/>
    </source>
</evidence>
<feature type="domain" description="PI3K/PI4K catalytic" evidence="5">
    <location>
        <begin position="1"/>
        <end position="91"/>
    </location>
</feature>
<dbReference type="Pfam" id="PF02260">
    <property type="entry name" value="FATC"/>
    <property type="match status" value="1"/>
</dbReference>
<sequence>MGPLGFEGVFRRACEVTMTVMRDQKDPLMSVLRTLIYDPLVEWSKPSRSRSTVVAESGEVNNGKAQVHVRDIEQRLQGILKTKHKARGLPLSIEGHVDYLIREATDPKNLCQMYVGWASYL</sequence>
<proteinExistence type="predicted"/>
<dbReference type="Proteomes" id="UP000230750">
    <property type="component" value="Unassembled WGS sequence"/>
</dbReference>
<gene>
    <name evidence="7" type="ORF">BSL78_07586</name>
</gene>
<dbReference type="InterPro" id="IPR011009">
    <property type="entry name" value="Kinase-like_dom_sf"/>
</dbReference>
<dbReference type="PROSITE" id="PS51190">
    <property type="entry name" value="FATC"/>
    <property type="match status" value="1"/>
</dbReference>
<protein>
    <submittedName>
        <fullName evidence="7">Putative serine/threonine-protein kinase atr</fullName>
    </submittedName>
</protein>
<dbReference type="SMART" id="SM01343">
    <property type="entry name" value="FATC"/>
    <property type="match status" value="1"/>
</dbReference>
<keyword evidence="3" id="KW-0227">DNA damage</keyword>
<evidence type="ECO:0000313" key="7">
    <source>
        <dbReference type="EMBL" id="PIK55505.1"/>
    </source>
</evidence>
<dbReference type="GO" id="GO:0000723">
    <property type="term" value="P:telomere maintenance"/>
    <property type="evidence" value="ECO:0007669"/>
    <property type="project" value="TreeGrafter"/>
</dbReference>
<evidence type="ECO:0000256" key="2">
    <source>
        <dbReference type="ARBA" id="ARBA00022527"/>
    </source>
</evidence>
<comment type="caution">
    <text evidence="7">The sequence shown here is derived from an EMBL/GenBank/DDBJ whole genome shotgun (WGS) entry which is preliminary data.</text>
</comment>
<name>A0A2G8L5N3_STIJA</name>
<evidence type="ECO:0000256" key="4">
    <source>
        <dbReference type="ARBA" id="ARBA00023242"/>
    </source>
</evidence>
<accession>A0A2G8L5N3</accession>
<evidence type="ECO:0000259" key="6">
    <source>
        <dbReference type="PROSITE" id="PS51190"/>
    </source>
</evidence>
<keyword evidence="8" id="KW-1185">Reference proteome</keyword>
<dbReference type="GO" id="GO:0006281">
    <property type="term" value="P:DNA repair"/>
    <property type="evidence" value="ECO:0007669"/>
    <property type="project" value="TreeGrafter"/>
</dbReference>
<dbReference type="GO" id="GO:0005634">
    <property type="term" value="C:nucleus"/>
    <property type="evidence" value="ECO:0007669"/>
    <property type="project" value="UniProtKB-SubCell"/>
</dbReference>
<dbReference type="GO" id="GO:0005694">
    <property type="term" value="C:chromosome"/>
    <property type="evidence" value="ECO:0007669"/>
    <property type="project" value="TreeGrafter"/>
</dbReference>
<comment type="subcellular location">
    <subcellularLocation>
        <location evidence="1">Nucleus</location>
    </subcellularLocation>
</comment>
<dbReference type="InterPro" id="IPR036940">
    <property type="entry name" value="PI3/4_kinase_cat_sf"/>
</dbReference>
<dbReference type="SUPFAM" id="SSF56112">
    <property type="entry name" value="Protein kinase-like (PK-like)"/>
    <property type="match status" value="1"/>
</dbReference>
<keyword evidence="7" id="KW-0808">Transferase</keyword>
<dbReference type="Gene3D" id="1.10.1070.11">
    <property type="entry name" value="Phosphatidylinositol 3-/4-kinase, catalytic domain"/>
    <property type="match status" value="1"/>
</dbReference>
<dbReference type="PROSITE" id="PS50290">
    <property type="entry name" value="PI3_4_KINASE_3"/>
    <property type="match status" value="1"/>
</dbReference>
<dbReference type="PANTHER" id="PTHR11139:SF69">
    <property type="entry name" value="SERINE_THREONINE-PROTEIN KINASE ATR"/>
    <property type="match status" value="1"/>
</dbReference>